<keyword evidence="6" id="KW-1185">Reference proteome</keyword>
<name>A0A1X7TVH4_AMPQE</name>
<proteinExistence type="predicted"/>
<dbReference type="GO" id="GO:0006357">
    <property type="term" value="P:regulation of transcription by RNA polymerase II"/>
    <property type="evidence" value="ECO:0007669"/>
    <property type="project" value="TreeGrafter"/>
</dbReference>
<dbReference type="SMART" id="SM00595">
    <property type="entry name" value="MADF"/>
    <property type="match status" value="1"/>
</dbReference>
<dbReference type="OMA" id="SHECRRI"/>
<evidence type="ECO:0000259" key="3">
    <source>
        <dbReference type="PROSITE" id="PS51029"/>
    </source>
</evidence>
<evidence type="ECO:0000313" key="6">
    <source>
        <dbReference type="Proteomes" id="UP000007879"/>
    </source>
</evidence>
<protein>
    <recommendedName>
        <fullName evidence="7">MADF domain-containing protein</fullName>
    </recommendedName>
</protein>
<gene>
    <name evidence="5" type="primary">105314310</name>
</gene>
<dbReference type="InterPro" id="IPR001005">
    <property type="entry name" value="SANT/Myb"/>
</dbReference>
<dbReference type="InterPro" id="IPR039353">
    <property type="entry name" value="TF_Adf1"/>
</dbReference>
<dbReference type="EnsemblMetazoa" id="XM_011408408.2">
    <property type="protein sequence ID" value="XP_011406710.1"/>
    <property type="gene ID" value="LOC105314310"/>
</dbReference>
<keyword evidence="1" id="KW-0539">Nucleus</keyword>
<dbReference type="InterPro" id="IPR004210">
    <property type="entry name" value="BESS_motif"/>
</dbReference>
<sequence>MATPEYTFEDKDEKFINLVREYPCLWNMKLKEYKDGRLKENSWDIVAKEVKLSVADCKKKWKSLRDRYVRECKGIRRPTGTGGPPPKSHWSYFTIMSFIKDTVRHRKTESNIPECGEEEESEIIQEDHSEDQVLPTKETNYSQEISPIFVPSPNSQSLSNMSSPSTSVSTFKSPLKKKAKKEQVDAVFIETLKTISSGFADSRGTHGATGKDVDDDYHFVMQILGNLKRLDNPKRAMAKVYILQYLTSIEYDIPIQPPVSSIDIN</sequence>
<dbReference type="PANTHER" id="PTHR12243">
    <property type="entry name" value="MADF DOMAIN TRANSCRIPTION FACTOR"/>
    <property type="match status" value="1"/>
</dbReference>
<dbReference type="PANTHER" id="PTHR12243:SF60">
    <property type="entry name" value="SI:CH211-15D5.12-RELATED"/>
    <property type="match status" value="1"/>
</dbReference>
<organism evidence="5">
    <name type="scientific">Amphimedon queenslandica</name>
    <name type="common">Sponge</name>
    <dbReference type="NCBI Taxonomy" id="400682"/>
    <lineage>
        <taxon>Eukaryota</taxon>
        <taxon>Metazoa</taxon>
        <taxon>Porifera</taxon>
        <taxon>Demospongiae</taxon>
        <taxon>Heteroscleromorpha</taxon>
        <taxon>Haplosclerida</taxon>
        <taxon>Niphatidae</taxon>
        <taxon>Amphimedon</taxon>
    </lineage>
</organism>
<dbReference type="Proteomes" id="UP000007879">
    <property type="component" value="Unassembled WGS sequence"/>
</dbReference>
<dbReference type="CDD" id="cd00167">
    <property type="entry name" value="SANT"/>
    <property type="match status" value="1"/>
</dbReference>
<dbReference type="GO" id="GO:0005634">
    <property type="term" value="C:nucleus"/>
    <property type="evidence" value="ECO:0007669"/>
    <property type="project" value="UniProtKB-SubCell"/>
</dbReference>
<evidence type="ECO:0000259" key="4">
    <source>
        <dbReference type="PROSITE" id="PS51031"/>
    </source>
</evidence>
<dbReference type="AlphaFoldDB" id="A0A1X7TVH4"/>
<evidence type="ECO:0000256" key="1">
    <source>
        <dbReference type="PROSITE-ProRule" id="PRU00371"/>
    </source>
</evidence>
<evidence type="ECO:0008006" key="7">
    <source>
        <dbReference type="Google" id="ProtNLM"/>
    </source>
</evidence>
<reference evidence="5" key="2">
    <citation type="submission" date="2017-05" db="UniProtKB">
        <authorList>
            <consortium name="EnsemblMetazoa"/>
        </authorList>
    </citation>
    <scope>IDENTIFICATION</scope>
</reference>
<feature type="region of interest" description="Disordered" evidence="2">
    <location>
        <begin position="109"/>
        <end position="129"/>
    </location>
</feature>
<dbReference type="GO" id="GO:0003677">
    <property type="term" value="F:DNA binding"/>
    <property type="evidence" value="ECO:0007669"/>
    <property type="project" value="InterPro"/>
</dbReference>
<dbReference type="PROSITE" id="PS51029">
    <property type="entry name" value="MADF"/>
    <property type="match status" value="1"/>
</dbReference>
<feature type="domain" description="MADF" evidence="3">
    <location>
        <begin position="14"/>
        <end position="104"/>
    </location>
</feature>
<dbReference type="eggNOG" id="ENOG502SCCI">
    <property type="taxonomic scope" value="Eukaryota"/>
</dbReference>
<feature type="compositionally biased region" description="Acidic residues" evidence="2">
    <location>
        <begin position="115"/>
        <end position="124"/>
    </location>
</feature>
<accession>A0A1X7TVH4</accession>
<dbReference type="EnsemblMetazoa" id="Aqu2.1.19092_001">
    <property type="protein sequence ID" value="Aqu2.1.19092_001"/>
    <property type="gene ID" value="Aqu2.1.19092"/>
</dbReference>
<dbReference type="KEGG" id="aqu:105314310"/>
<dbReference type="InParanoid" id="A0A1X7TVH4"/>
<dbReference type="OrthoDB" id="5984255at2759"/>
<reference evidence="6" key="1">
    <citation type="journal article" date="2010" name="Nature">
        <title>The Amphimedon queenslandica genome and the evolution of animal complexity.</title>
        <authorList>
            <person name="Srivastava M."/>
            <person name="Simakov O."/>
            <person name="Chapman J."/>
            <person name="Fahey B."/>
            <person name="Gauthier M.E."/>
            <person name="Mitros T."/>
            <person name="Richards G.S."/>
            <person name="Conaco C."/>
            <person name="Dacre M."/>
            <person name="Hellsten U."/>
            <person name="Larroux C."/>
            <person name="Putnam N.H."/>
            <person name="Stanke M."/>
            <person name="Adamska M."/>
            <person name="Darling A."/>
            <person name="Degnan S.M."/>
            <person name="Oakley T.H."/>
            <person name="Plachetzki D.C."/>
            <person name="Zhai Y."/>
            <person name="Adamski M."/>
            <person name="Calcino A."/>
            <person name="Cummins S.F."/>
            <person name="Goodstein D.M."/>
            <person name="Harris C."/>
            <person name="Jackson D.J."/>
            <person name="Leys S.P."/>
            <person name="Shu S."/>
            <person name="Woodcroft B.J."/>
            <person name="Vervoort M."/>
            <person name="Kosik K.S."/>
            <person name="Manning G."/>
            <person name="Degnan B.M."/>
            <person name="Rokhsar D.S."/>
        </authorList>
    </citation>
    <scope>NUCLEOTIDE SEQUENCE [LARGE SCALE GENOMIC DNA]</scope>
</reference>
<dbReference type="GO" id="GO:0005667">
    <property type="term" value="C:transcription regulator complex"/>
    <property type="evidence" value="ECO:0007669"/>
    <property type="project" value="TreeGrafter"/>
</dbReference>
<dbReference type="InterPro" id="IPR006578">
    <property type="entry name" value="MADF-dom"/>
</dbReference>
<dbReference type="Pfam" id="PF10545">
    <property type="entry name" value="MADF_DNA_bdg"/>
    <property type="match status" value="1"/>
</dbReference>
<feature type="domain" description="BESS" evidence="4">
    <location>
        <begin position="213"/>
        <end position="252"/>
    </location>
</feature>
<comment type="subcellular location">
    <subcellularLocation>
        <location evidence="1">Nucleus</location>
    </subcellularLocation>
</comment>
<dbReference type="PROSITE" id="PS51031">
    <property type="entry name" value="BESS"/>
    <property type="match status" value="1"/>
</dbReference>
<evidence type="ECO:0000256" key="2">
    <source>
        <dbReference type="SAM" id="MobiDB-lite"/>
    </source>
</evidence>
<evidence type="ECO:0000313" key="5">
    <source>
        <dbReference type="EnsemblMetazoa" id="Aqu2.1.19092_001"/>
    </source>
</evidence>